<organism evidence="17">
    <name type="scientific">Stegastes partitus</name>
    <name type="common">bicolor damselfish</name>
    <dbReference type="NCBI Taxonomy" id="144197"/>
    <lineage>
        <taxon>Eukaryota</taxon>
        <taxon>Metazoa</taxon>
        <taxon>Chordata</taxon>
        <taxon>Craniata</taxon>
        <taxon>Vertebrata</taxon>
        <taxon>Euteleostomi</taxon>
        <taxon>Actinopterygii</taxon>
        <taxon>Neopterygii</taxon>
        <taxon>Teleostei</taxon>
        <taxon>Neoteleostei</taxon>
        <taxon>Acanthomorphata</taxon>
        <taxon>Ovalentaria</taxon>
        <taxon>Pomacentridae</taxon>
        <taxon>Stegastes</taxon>
    </lineage>
</organism>
<evidence type="ECO:0000256" key="13">
    <source>
        <dbReference type="ARBA" id="ARBA00032095"/>
    </source>
</evidence>
<dbReference type="AlphaFoldDB" id="A0A3B4Z2C8"/>
<dbReference type="PROSITE" id="PS00108">
    <property type="entry name" value="PROTEIN_KINASE_ST"/>
    <property type="match status" value="1"/>
</dbReference>
<keyword evidence="5" id="KW-0963">Cytoplasm</keyword>
<evidence type="ECO:0000256" key="9">
    <source>
        <dbReference type="ARBA" id="ARBA00022741"/>
    </source>
</evidence>
<evidence type="ECO:0000256" key="10">
    <source>
        <dbReference type="ARBA" id="ARBA00022777"/>
    </source>
</evidence>
<name>A0A3B4Z2C8_9TELE</name>
<dbReference type="InterPro" id="IPR046375">
    <property type="entry name" value="IKBKB_SDD_sf"/>
</dbReference>
<sequence length="691" mass="79512">MEKPLFRQSQNCGDWELKERLGMGGFAHVYLYQHIETNEKLAVKMCRLELTPRNKDRWSREIQIMKKLNHINVVTAQDVPEEMICIALNDLPLLAMEYCSRGDLRKMLGKPENCCGLKESEVLSLLNDVGSGIQYLHENKIIHRDLKPENIVLQDINGKLVHKIIDLGYAKDLDQGSLCTSFVGTLQYLAPELFENKPYTVTVDYWSFGTMIFECSCGFRPFLHNLQPVHKVRNKGPKDIMATEELNGEVRFSTHLPYPNNLSGTLREPMEELLQLMLKWDPFQRGGKVNPETKRPQCFEMLEQILSMKVVHILNMTTAQVHSFQLTPDESLHSLQRRIETETKIEVVNQELLQETGVSLDPRKPAAQCVLDGVRGWDSYIVYLFDKSITKYSGPFSARRLSEKVNTIVQDAKTQLPLVVLKKVWGEAVSYICGLKEDYSRLFQGQRAQLKAKLDFFKSSIQYDLEKYSDQMHYGISSEKMLKAWQENEERAAAFAQVAEVSHLDDEIMALHSEIVELQRSPYARRQGDKMEQLVCLDSPLSVPDSDVSSDSSEMVKAIIQTVQNQDKVLKDLFTHLSKILISKQKIIDLFPRIEKTLESIKDADNTVMQMQIKRQREFWHLLKIACVSNCASFLISHIRLVHFCFVSYQPHQFGTFFHYEENQKYLSQLTSLMQEAADDQAKSIVVSLLV</sequence>
<keyword evidence="12" id="KW-0539">Nucleus</keyword>
<dbReference type="GO" id="GO:0005524">
    <property type="term" value="F:ATP binding"/>
    <property type="evidence" value="ECO:0007669"/>
    <property type="project" value="UniProtKB-UniRule"/>
</dbReference>
<evidence type="ECO:0000313" key="17">
    <source>
        <dbReference type="Ensembl" id="ENSSPAP00000000854.1"/>
    </source>
</evidence>
<evidence type="ECO:0000256" key="14">
    <source>
        <dbReference type="ARBA" id="ARBA00048789"/>
    </source>
</evidence>
<dbReference type="GO" id="GO:0008385">
    <property type="term" value="C:IkappaB kinase complex"/>
    <property type="evidence" value="ECO:0007669"/>
    <property type="project" value="TreeGrafter"/>
</dbReference>
<dbReference type="InterPro" id="IPR022007">
    <property type="entry name" value="IKKbetaNEMObind"/>
</dbReference>
<dbReference type="InterPro" id="IPR011009">
    <property type="entry name" value="Kinase-like_dom_sf"/>
</dbReference>
<dbReference type="Pfam" id="PF00069">
    <property type="entry name" value="Pkinase"/>
    <property type="match status" value="1"/>
</dbReference>
<dbReference type="Gene3D" id="1.10.510.10">
    <property type="entry name" value="Transferase(Phosphotransferase) domain 1"/>
    <property type="match status" value="1"/>
</dbReference>
<evidence type="ECO:0000256" key="15">
    <source>
        <dbReference type="PROSITE-ProRule" id="PRU10141"/>
    </source>
</evidence>
<dbReference type="PROSITE" id="PS00107">
    <property type="entry name" value="PROTEIN_KINASE_ATP"/>
    <property type="match status" value="1"/>
</dbReference>
<keyword evidence="11 15" id="KW-0067">ATP-binding</keyword>
<evidence type="ECO:0000256" key="7">
    <source>
        <dbReference type="ARBA" id="ARBA00022553"/>
    </source>
</evidence>
<dbReference type="InterPro" id="IPR000719">
    <property type="entry name" value="Prot_kinase_dom"/>
</dbReference>
<evidence type="ECO:0000256" key="3">
    <source>
        <dbReference type="ARBA" id="ARBA00012442"/>
    </source>
</evidence>
<keyword evidence="7" id="KW-0597">Phosphoprotein</keyword>
<dbReference type="Pfam" id="PF12179">
    <property type="entry name" value="IKKbetaNEMObind"/>
    <property type="match status" value="1"/>
</dbReference>
<dbReference type="Pfam" id="PF18397">
    <property type="entry name" value="IKBKB_SDD"/>
    <property type="match status" value="1"/>
</dbReference>
<feature type="domain" description="Protein kinase" evidence="16">
    <location>
        <begin position="15"/>
        <end position="302"/>
    </location>
</feature>
<keyword evidence="8" id="KW-0808">Transferase</keyword>
<dbReference type="InterPro" id="IPR008271">
    <property type="entry name" value="Ser/Thr_kinase_AS"/>
</dbReference>
<evidence type="ECO:0000259" key="16">
    <source>
        <dbReference type="PROSITE" id="PS50011"/>
    </source>
</evidence>
<evidence type="ECO:0000256" key="12">
    <source>
        <dbReference type="ARBA" id="ARBA00023242"/>
    </source>
</evidence>
<dbReference type="GO" id="GO:0033209">
    <property type="term" value="P:tumor necrosis factor-mediated signaling pathway"/>
    <property type="evidence" value="ECO:0007669"/>
    <property type="project" value="TreeGrafter"/>
</dbReference>
<evidence type="ECO:0000256" key="1">
    <source>
        <dbReference type="ARBA" id="ARBA00004123"/>
    </source>
</evidence>
<dbReference type="SUPFAM" id="SSF56112">
    <property type="entry name" value="Protein kinase-like (PK-like)"/>
    <property type="match status" value="1"/>
</dbReference>
<dbReference type="GO" id="GO:0045944">
    <property type="term" value="P:positive regulation of transcription by RNA polymerase II"/>
    <property type="evidence" value="ECO:0007669"/>
    <property type="project" value="TreeGrafter"/>
</dbReference>
<dbReference type="CDD" id="cd17046">
    <property type="entry name" value="Ubl_IKKA_like"/>
    <property type="match status" value="1"/>
</dbReference>
<dbReference type="Ensembl" id="ENSSPAT00000000865.1">
    <property type="protein sequence ID" value="ENSSPAP00000000854.1"/>
    <property type="gene ID" value="ENSSPAG00000000587.1"/>
</dbReference>
<accession>A0A3B4Z2C8</accession>
<evidence type="ECO:0000256" key="8">
    <source>
        <dbReference type="ARBA" id="ARBA00022679"/>
    </source>
</evidence>
<dbReference type="Gene3D" id="3.10.20.90">
    <property type="entry name" value="Phosphatidylinositol 3-kinase Catalytic Subunit, Chain A, domain 1"/>
    <property type="match status" value="1"/>
</dbReference>
<comment type="subcellular location">
    <subcellularLocation>
        <location evidence="2">Cytoplasm</location>
    </subcellularLocation>
    <subcellularLocation>
        <location evidence="1">Nucleus</location>
    </subcellularLocation>
</comment>
<keyword evidence="9 15" id="KW-0547">Nucleotide-binding</keyword>
<dbReference type="Gene3D" id="1.20.1270.250">
    <property type="match status" value="2"/>
</dbReference>
<evidence type="ECO:0000256" key="5">
    <source>
        <dbReference type="ARBA" id="ARBA00022490"/>
    </source>
</evidence>
<dbReference type="InterPro" id="IPR017441">
    <property type="entry name" value="Protein_kinase_ATP_BS"/>
</dbReference>
<dbReference type="PANTHER" id="PTHR22969:SF13">
    <property type="entry name" value="INHIBITOR OF NUCLEAR FACTOR KAPPA-B KINASE SUBUNIT ALPHA"/>
    <property type="match status" value="1"/>
</dbReference>
<dbReference type="GO" id="GO:0008384">
    <property type="term" value="F:IkappaB kinase activity"/>
    <property type="evidence" value="ECO:0007669"/>
    <property type="project" value="UniProtKB-EC"/>
</dbReference>
<dbReference type="FunFam" id="3.10.20.90:FF:000061">
    <property type="entry name" value="Inhibitor of nuclear factor kappa-B kinase subunit alpha"/>
    <property type="match status" value="1"/>
</dbReference>
<dbReference type="InterPro" id="IPR041185">
    <property type="entry name" value="IKBKB_SDD"/>
</dbReference>
<evidence type="ECO:0000256" key="6">
    <source>
        <dbReference type="ARBA" id="ARBA00022527"/>
    </source>
</evidence>
<evidence type="ECO:0000256" key="2">
    <source>
        <dbReference type="ARBA" id="ARBA00004496"/>
    </source>
</evidence>
<evidence type="ECO:0000256" key="11">
    <source>
        <dbReference type="ARBA" id="ARBA00022840"/>
    </source>
</evidence>
<dbReference type="PANTHER" id="PTHR22969">
    <property type="entry name" value="IKB KINASE"/>
    <property type="match status" value="1"/>
</dbReference>
<dbReference type="SMART" id="SM00220">
    <property type="entry name" value="S_TKc"/>
    <property type="match status" value="1"/>
</dbReference>
<feature type="binding site" evidence="15">
    <location>
        <position position="44"/>
    </location>
    <ligand>
        <name>ATP</name>
        <dbReference type="ChEBI" id="CHEBI:30616"/>
    </ligand>
</feature>
<dbReference type="GO" id="GO:0005634">
    <property type="term" value="C:nucleus"/>
    <property type="evidence" value="ECO:0007669"/>
    <property type="project" value="UniProtKB-SubCell"/>
</dbReference>
<protein>
    <recommendedName>
        <fullName evidence="4">Inhibitor of nuclear factor kappa-B kinase subunit alpha</fullName>
        <ecNumber evidence="3">2.7.11.10</ecNumber>
    </recommendedName>
    <alternativeName>
        <fullName evidence="13">Nuclear factor NF-kappa-B inhibitor kinase alpha</fullName>
    </alternativeName>
</protein>
<dbReference type="PROSITE" id="PS50011">
    <property type="entry name" value="PROTEIN_KINASE_DOM"/>
    <property type="match status" value="1"/>
</dbReference>
<proteinExistence type="predicted"/>
<comment type="catalytic activity">
    <reaction evidence="14">
        <text>L-seryl-[I-kappa-B protein] + ATP = O-phospho-L-seryl-[I-kappa-B protein] + ADP + H(+)</text>
        <dbReference type="Rhea" id="RHEA:19073"/>
        <dbReference type="Rhea" id="RHEA-COMP:13698"/>
        <dbReference type="Rhea" id="RHEA-COMP:13699"/>
        <dbReference type="ChEBI" id="CHEBI:15378"/>
        <dbReference type="ChEBI" id="CHEBI:29999"/>
        <dbReference type="ChEBI" id="CHEBI:30616"/>
        <dbReference type="ChEBI" id="CHEBI:83421"/>
        <dbReference type="ChEBI" id="CHEBI:456216"/>
        <dbReference type="EC" id="2.7.11.10"/>
    </reaction>
</comment>
<dbReference type="FunFam" id="1.10.510.10:FF:000147">
    <property type="entry name" value="Inhibitor of nuclear factor kappa-B kinase subunit beta"/>
    <property type="match status" value="1"/>
</dbReference>
<keyword evidence="10" id="KW-0418">Kinase</keyword>
<dbReference type="GeneTree" id="ENSGT00950000182937"/>
<keyword evidence="6" id="KW-0723">Serine/threonine-protein kinase</keyword>
<reference evidence="17" key="1">
    <citation type="submission" date="2023-09" db="UniProtKB">
        <authorList>
            <consortium name="Ensembl"/>
        </authorList>
    </citation>
    <scope>IDENTIFICATION</scope>
</reference>
<evidence type="ECO:0000256" key="4">
    <source>
        <dbReference type="ARBA" id="ARBA00021841"/>
    </source>
</evidence>
<dbReference type="InterPro" id="IPR051180">
    <property type="entry name" value="IKK"/>
</dbReference>
<dbReference type="EC" id="2.7.11.10" evidence="3"/>